<protein>
    <submittedName>
        <fullName evidence="2">Nitrogenase</fullName>
    </submittedName>
</protein>
<dbReference type="AlphaFoldDB" id="A0AA96WKP3"/>
<dbReference type="EMBL" id="CP053587">
    <property type="protein sequence ID" value="WNZ26929.1"/>
    <property type="molecule type" value="Genomic_DNA"/>
</dbReference>
<sequence length="100" mass="11626">MSTLFHHLNSRGHPDLDLLAPLRQWLDHFEIHNNRLAHLICHLIPCSCPFERDISLLGKTLHIPALCKLNPLYNEFITLRFRALSYLSDTCGEDITKYIC</sequence>
<feature type="domain" description="Mo-dependent nitrogenase C-terminal" evidence="1">
    <location>
        <begin position="18"/>
        <end position="99"/>
    </location>
</feature>
<dbReference type="RefSeq" id="WP_072009810.1">
    <property type="nucleotide sequence ID" value="NZ_CP053587.1"/>
</dbReference>
<name>A0AA96WKP3_9CYAN</name>
<accession>A0AA96WKP3</accession>
<organism evidence="2">
    <name type="scientific">Leptolyngbya sp. NK1-12</name>
    <dbReference type="NCBI Taxonomy" id="2547451"/>
    <lineage>
        <taxon>Bacteria</taxon>
        <taxon>Bacillati</taxon>
        <taxon>Cyanobacteriota</taxon>
        <taxon>Cyanophyceae</taxon>
        <taxon>Leptolyngbyales</taxon>
        <taxon>Leptolyngbyaceae</taxon>
        <taxon>Leptolyngbya group</taxon>
        <taxon>Leptolyngbya</taxon>
    </lineage>
</organism>
<evidence type="ECO:0000259" key="1">
    <source>
        <dbReference type="Pfam" id="PF06967"/>
    </source>
</evidence>
<gene>
    <name evidence="2" type="ORF">HJG54_28800</name>
</gene>
<reference evidence="2" key="1">
    <citation type="submission" date="2020-05" db="EMBL/GenBank/DDBJ databases">
        <authorList>
            <person name="Zhu T."/>
            <person name="Keshari N."/>
            <person name="Lu X."/>
        </authorList>
    </citation>
    <scope>NUCLEOTIDE SEQUENCE</scope>
    <source>
        <strain evidence="2">NK1-12</strain>
    </source>
</reference>
<proteinExistence type="predicted"/>
<dbReference type="InterPro" id="IPR009717">
    <property type="entry name" value="Mo-dep_Nase_C"/>
</dbReference>
<dbReference type="Pfam" id="PF06967">
    <property type="entry name" value="Mo-nitro_C"/>
    <property type="match status" value="1"/>
</dbReference>
<evidence type="ECO:0000313" key="2">
    <source>
        <dbReference type="EMBL" id="WNZ26929.1"/>
    </source>
</evidence>